<evidence type="ECO:0000313" key="1">
    <source>
        <dbReference type="EMBL" id="QCI64210.1"/>
    </source>
</evidence>
<gene>
    <name evidence="1" type="ORF">E8M01_08095</name>
</gene>
<keyword evidence="2" id="KW-1185">Reference proteome</keyword>
<name>A0A4D7B2B8_9HYPH</name>
<dbReference type="EMBL" id="CP039690">
    <property type="protein sequence ID" value="QCI64210.1"/>
    <property type="molecule type" value="Genomic_DNA"/>
</dbReference>
<keyword evidence="1" id="KW-0413">Isomerase</keyword>
<dbReference type="RefSeq" id="WP_136959666.1">
    <property type="nucleotide sequence ID" value="NZ_CP039690.1"/>
</dbReference>
<accession>A0A4D7B2B8</accession>
<sequence length="257" mass="27137">MAEPLVRFSIDDRVARLVLNRPERHNSLVPELLGELDTALVSCAGANLAAVVITGEGRSFSTGGDVAAFADRPRGERLLYAGALVGALNAVILKLLDLPCPVVAALAGPVTGGSCGLVFAADLVAMGPRAFIQPYYVDVGFGPDGGWTALLPERIGSARAGAIQLLNRRIGPEDAVALGLATVAVADAELAPTIETWLATLRTKVPSSLQATRSLLFSPERRETIARGLERERQRFLALIETPETEAGMARFLSRTA</sequence>
<dbReference type="Gene3D" id="3.90.226.10">
    <property type="entry name" value="2-enoyl-CoA Hydratase, Chain A, domain 1"/>
    <property type="match status" value="1"/>
</dbReference>
<dbReference type="InterPro" id="IPR001753">
    <property type="entry name" value="Enoyl-CoA_hydra/iso"/>
</dbReference>
<dbReference type="GO" id="GO:0016853">
    <property type="term" value="F:isomerase activity"/>
    <property type="evidence" value="ECO:0007669"/>
    <property type="project" value="UniProtKB-KW"/>
</dbReference>
<protein>
    <submittedName>
        <fullName evidence="1">Enoyl-CoA hydratase/isomerase family protein</fullName>
    </submittedName>
</protein>
<dbReference type="CDD" id="cd06558">
    <property type="entry name" value="crotonase-like"/>
    <property type="match status" value="1"/>
</dbReference>
<reference evidence="1 2" key="1">
    <citation type="submission" date="2019-04" db="EMBL/GenBank/DDBJ databases">
        <title>Phreatobacter aquaticus sp. nov.</title>
        <authorList>
            <person name="Choi A."/>
        </authorList>
    </citation>
    <scope>NUCLEOTIDE SEQUENCE [LARGE SCALE GENOMIC DNA]</scope>
    <source>
        <strain evidence="1 2">KCTC 52518</strain>
    </source>
</reference>
<dbReference type="PANTHER" id="PTHR43459">
    <property type="entry name" value="ENOYL-COA HYDRATASE"/>
    <property type="match status" value="1"/>
</dbReference>
<proteinExistence type="predicted"/>
<dbReference type="AlphaFoldDB" id="A0A4D7B2B8"/>
<dbReference type="KEGG" id="pstg:E8M01_08095"/>
<dbReference type="OrthoDB" id="9777711at2"/>
<dbReference type="PANTHER" id="PTHR43459:SF1">
    <property type="entry name" value="EG:BACN32G11.4 PROTEIN"/>
    <property type="match status" value="1"/>
</dbReference>
<dbReference type="SUPFAM" id="SSF52096">
    <property type="entry name" value="ClpP/crotonase"/>
    <property type="match status" value="1"/>
</dbReference>
<organism evidence="1 2">
    <name type="scientific">Phreatobacter stygius</name>
    <dbReference type="NCBI Taxonomy" id="1940610"/>
    <lineage>
        <taxon>Bacteria</taxon>
        <taxon>Pseudomonadati</taxon>
        <taxon>Pseudomonadota</taxon>
        <taxon>Alphaproteobacteria</taxon>
        <taxon>Hyphomicrobiales</taxon>
        <taxon>Phreatobacteraceae</taxon>
        <taxon>Phreatobacter</taxon>
    </lineage>
</organism>
<dbReference type="Proteomes" id="UP000298781">
    <property type="component" value="Chromosome"/>
</dbReference>
<evidence type="ECO:0000313" key="2">
    <source>
        <dbReference type="Proteomes" id="UP000298781"/>
    </source>
</evidence>
<dbReference type="InterPro" id="IPR029045">
    <property type="entry name" value="ClpP/crotonase-like_dom_sf"/>
</dbReference>
<dbReference type="Pfam" id="PF00378">
    <property type="entry name" value="ECH_1"/>
    <property type="match status" value="1"/>
</dbReference>